<dbReference type="RefSeq" id="WP_023659850.1">
    <property type="nucleotide sequence ID" value="NZ_CM002299.1"/>
</dbReference>
<name>A4A7E5_9GAMM</name>
<dbReference type="STRING" id="314285.KT71_03167"/>
<dbReference type="EMBL" id="AAOA02000002">
    <property type="protein sequence ID" value="EAQ98214.2"/>
    <property type="molecule type" value="Genomic_DNA"/>
</dbReference>
<sequence>MLYPRPDRPHIEQWQSTVELLVDSTEAEQSLSRVAYPTTTEIVAAAPGDNSLFTIGHREHRNTHQYSEATLQSRRTVTIPDADADARWDGCNERRNGYRAYCGTAANSGYCCGPSMSLPR</sequence>
<organism evidence="1 2">
    <name type="scientific">Congregibacter litoralis KT71</name>
    <dbReference type="NCBI Taxonomy" id="314285"/>
    <lineage>
        <taxon>Bacteria</taxon>
        <taxon>Pseudomonadati</taxon>
        <taxon>Pseudomonadota</taxon>
        <taxon>Gammaproteobacteria</taxon>
        <taxon>Cellvibrionales</taxon>
        <taxon>Halieaceae</taxon>
        <taxon>Congregibacter</taxon>
    </lineage>
</organism>
<dbReference type="SUPFAM" id="SSF55781">
    <property type="entry name" value="GAF domain-like"/>
    <property type="match status" value="1"/>
</dbReference>
<keyword evidence="2" id="KW-1185">Reference proteome</keyword>
<evidence type="ECO:0000313" key="2">
    <source>
        <dbReference type="Proteomes" id="UP000019205"/>
    </source>
</evidence>
<reference evidence="1 2" key="1">
    <citation type="journal article" date="2007" name="Proc. Natl. Acad. Sci. U.S.A.">
        <title>Characterization of a marine gammaproteobacterium capable of aerobic anoxygenic photosynthesis.</title>
        <authorList>
            <person name="Fuchs B.M."/>
            <person name="Spring S."/>
            <person name="Teeling H."/>
            <person name="Quast C."/>
            <person name="Wulf J."/>
            <person name="Schattenhofer M."/>
            <person name="Yan S."/>
            <person name="Ferriera S."/>
            <person name="Johnson J."/>
            <person name="Glockner F.O."/>
            <person name="Amann R."/>
        </authorList>
    </citation>
    <scope>NUCLEOTIDE SEQUENCE [LARGE SCALE GENOMIC DNA]</scope>
    <source>
        <strain evidence="1">KT71</strain>
    </source>
</reference>
<dbReference type="AlphaFoldDB" id="A4A7E5"/>
<protein>
    <submittedName>
        <fullName evidence="1">Uncharacterized protein</fullName>
    </submittedName>
</protein>
<proteinExistence type="predicted"/>
<gene>
    <name evidence="1" type="ORF">KT71_03167</name>
</gene>
<accession>A4A7E5</accession>
<reference evidence="1 2" key="2">
    <citation type="journal article" date="2009" name="PLoS ONE">
        <title>The photosynthetic apparatus and its regulation in the aerobic gammaproteobacterium Congregibacter litoralis gen. nov., sp. nov.</title>
        <authorList>
            <person name="Spring S."/>
            <person name="Lunsdorf H."/>
            <person name="Fuchs B.M."/>
            <person name="Tindall B.J."/>
        </authorList>
    </citation>
    <scope>NUCLEOTIDE SEQUENCE [LARGE SCALE GENOMIC DNA]</scope>
    <source>
        <strain evidence="1">KT71</strain>
    </source>
</reference>
<dbReference type="Proteomes" id="UP000019205">
    <property type="component" value="Chromosome"/>
</dbReference>
<evidence type="ECO:0000313" key="1">
    <source>
        <dbReference type="EMBL" id="EAQ98214.2"/>
    </source>
</evidence>
<comment type="caution">
    <text evidence="1">The sequence shown here is derived from an EMBL/GenBank/DDBJ whole genome shotgun (WGS) entry which is preliminary data.</text>
</comment>
<dbReference type="HOGENOM" id="CLU_2045693_0_0_6"/>